<dbReference type="STRING" id="554065.E1ZJ63"/>
<dbReference type="RefSeq" id="XP_005846388.1">
    <property type="nucleotide sequence ID" value="XM_005846326.1"/>
</dbReference>
<evidence type="ECO:0000256" key="3">
    <source>
        <dbReference type="ARBA" id="ARBA00012955"/>
    </source>
</evidence>
<dbReference type="PANTHER" id="PTHR23359">
    <property type="entry name" value="NUCLEOTIDE KINASE"/>
    <property type="match status" value="1"/>
</dbReference>
<dbReference type="InterPro" id="IPR027417">
    <property type="entry name" value="P-loop_NTPase"/>
</dbReference>
<organism evidence="9">
    <name type="scientific">Chlorella variabilis</name>
    <name type="common">Green alga</name>
    <dbReference type="NCBI Taxonomy" id="554065"/>
    <lineage>
        <taxon>Eukaryota</taxon>
        <taxon>Viridiplantae</taxon>
        <taxon>Chlorophyta</taxon>
        <taxon>core chlorophytes</taxon>
        <taxon>Trebouxiophyceae</taxon>
        <taxon>Chlorellales</taxon>
        <taxon>Chlorellaceae</taxon>
        <taxon>Chlorella clade</taxon>
        <taxon>Chlorella</taxon>
    </lineage>
</organism>
<evidence type="ECO:0000313" key="9">
    <source>
        <dbReference type="Proteomes" id="UP000008141"/>
    </source>
</evidence>
<keyword evidence="5" id="KW-0547">Nucleotide-binding</keyword>
<reference evidence="8 9" key="1">
    <citation type="journal article" date="2010" name="Plant Cell">
        <title>The Chlorella variabilis NC64A genome reveals adaptation to photosymbiosis, coevolution with viruses, and cryptic sex.</title>
        <authorList>
            <person name="Blanc G."/>
            <person name="Duncan G."/>
            <person name="Agarkova I."/>
            <person name="Borodovsky M."/>
            <person name="Gurnon J."/>
            <person name="Kuo A."/>
            <person name="Lindquist E."/>
            <person name="Lucas S."/>
            <person name="Pangilinan J."/>
            <person name="Polle J."/>
            <person name="Salamov A."/>
            <person name="Terry A."/>
            <person name="Yamada T."/>
            <person name="Dunigan D.D."/>
            <person name="Grigoriev I.V."/>
            <person name="Claverie J.M."/>
            <person name="Van Etten J.L."/>
        </authorList>
    </citation>
    <scope>NUCLEOTIDE SEQUENCE [LARGE SCALE GENOMIC DNA]</scope>
    <source>
        <strain evidence="8 9">NC64A</strain>
    </source>
</reference>
<dbReference type="Proteomes" id="UP000008141">
    <property type="component" value="Unassembled WGS sequence"/>
</dbReference>
<dbReference type="EMBL" id="GL433848">
    <property type="protein sequence ID" value="EFN54286.1"/>
    <property type="molecule type" value="Genomic_DNA"/>
</dbReference>
<dbReference type="Pfam" id="PF00406">
    <property type="entry name" value="ADK"/>
    <property type="match status" value="1"/>
</dbReference>
<dbReference type="OMA" id="FFKNSNC"/>
<evidence type="ECO:0000256" key="1">
    <source>
        <dbReference type="ARBA" id="ARBA00000582"/>
    </source>
</evidence>
<dbReference type="PROSITE" id="PS00113">
    <property type="entry name" value="ADENYLATE_KINASE"/>
    <property type="match status" value="1"/>
</dbReference>
<gene>
    <name evidence="8" type="ORF">CHLNCDRAFT_36183</name>
</gene>
<dbReference type="EC" id="2.7.4.3" evidence="3"/>
<dbReference type="FunCoup" id="E1ZJ63">
    <property type="interactions" value="302"/>
</dbReference>
<evidence type="ECO:0000256" key="7">
    <source>
        <dbReference type="RuleBase" id="RU003330"/>
    </source>
</evidence>
<evidence type="ECO:0000256" key="2">
    <source>
        <dbReference type="ARBA" id="ARBA00007220"/>
    </source>
</evidence>
<comment type="catalytic activity">
    <reaction evidence="1">
        <text>AMP + ATP = 2 ADP</text>
        <dbReference type="Rhea" id="RHEA:12973"/>
        <dbReference type="ChEBI" id="CHEBI:30616"/>
        <dbReference type="ChEBI" id="CHEBI:456215"/>
        <dbReference type="ChEBI" id="CHEBI:456216"/>
        <dbReference type="EC" id="2.7.4.3"/>
    </reaction>
</comment>
<dbReference type="AlphaFoldDB" id="E1ZJ63"/>
<dbReference type="SUPFAM" id="SSF52540">
    <property type="entry name" value="P-loop containing nucleoside triphosphate hydrolases"/>
    <property type="match status" value="1"/>
</dbReference>
<evidence type="ECO:0000313" key="8">
    <source>
        <dbReference type="EMBL" id="EFN54286.1"/>
    </source>
</evidence>
<dbReference type="OrthoDB" id="439792at2759"/>
<evidence type="ECO:0000256" key="6">
    <source>
        <dbReference type="ARBA" id="ARBA00022777"/>
    </source>
</evidence>
<sequence>MARSQLFRACSAVRRACWQWEQRVDLSSLAFSDARPATFVFLGPPGVGKGTYSGRVSDYFGLAHIASGDLVRDEMRKGTEIGKEMEECVKRGDLLPDALILRVIREHFMTAHSEGTDRFLLDGFPRTVEQAEALEQIADVQLAVNLALREEVLVEKCLGRRLCKKCGKNYNIANIYLPASNGRPEIVMPPLSPPAECVEHMEQRSDDTEPVIRRRLEVYAREAQPVERFYAERGKLLDFEIFGGIPQTLPRLLEVLKPKMEMPQPISRHSSAA</sequence>
<dbReference type="GO" id="GO:0004017">
    <property type="term" value="F:AMP kinase activity"/>
    <property type="evidence" value="ECO:0007669"/>
    <property type="project" value="UniProtKB-EC"/>
</dbReference>
<dbReference type="GO" id="GO:0005524">
    <property type="term" value="F:ATP binding"/>
    <property type="evidence" value="ECO:0007669"/>
    <property type="project" value="InterPro"/>
</dbReference>
<dbReference type="GeneID" id="17353753"/>
<dbReference type="Gene3D" id="3.40.50.300">
    <property type="entry name" value="P-loop containing nucleotide triphosphate hydrolases"/>
    <property type="match status" value="1"/>
</dbReference>
<dbReference type="PRINTS" id="PR00094">
    <property type="entry name" value="ADENYLTKNASE"/>
</dbReference>
<evidence type="ECO:0000256" key="5">
    <source>
        <dbReference type="ARBA" id="ARBA00022741"/>
    </source>
</evidence>
<dbReference type="NCBIfam" id="TIGR01351">
    <property type="entry name" value="adk"/>
    <property type="match status" value="1"/>
</dbReference>
<evidence type="ECO:0000256" key="4">
    <source>
        <dbReference type="ARBA" id="ARBA00022679"/>
    </source>
</evidence>
<dbReference type="eggNOG" id="KOG3078">
    <property type="taxonomic scope" value="Eukaryota"/>
</dbReference>
<dbReference type="KEGG" id="cvr:CHLNCDRAFT_36183"/>
<dbReference type="HAMAP" id="MF_00235">
    <property type="entry name" value="Adenylate_kinase_Adk"/>
    <property type="match status" value="1"/>
</dbReference>
<dbReference type="InterPro" id="IPR006259">
    <property type="entry name" value="Adenyl_kin_sub"/>
</dbReference>
<comment type="similarity">
    <text evidence="2 7">Belongs to the adenylate kinase family.</text>
</comment>
<dbReference type="InterPro" id="IPR033690">
    <property type="entry name" value="Adenylat_kinase_CS"/>
</dbReference>
<dbReference type="CDD" id="cd01428">
    <property type="entry name" value="ADK"/>
    <property type="match status" value="1"/>
</dbReference>
<dbReference type="InterPro" id="IPR000850">
    <property type="entry name" value="Adenylat/UMP-CMP_kin"/>
</dbReference>
<keyword evidence="9" id="KW-1185">Reference proteome</keyword>
<keyword evidence="6 7" id="KW-0418">Kinase</keyword>
<keyword evidence="4 7" id="KW-0808">Transferase</keyword>
<name>E1ZJ63_CHLVA</name>
<dbReference type="InParanoid" id="E1ZJ63"/>
<proteinExistence type="inferred from homology"/>
<accession>E1ZJ63</accession>
<protein>
    <recommendedName>
        <fullName evidence="3">adenylate kinase</fullName>
        <ecNumber evidence="3">2.7.4.3</ecNumber>
    </recommendedName>
</protein>